<accession>A0A7J7NJI2</accession>
<dbReference type="Proteomes" id="UP000541444">
    <property type="component" value="Unassembled WGS sequence"/>
</dbReference>
<organism evidence="2 3">
    <name type="scientific">Kingdonia uniflora</name>
    <dbReference type="NCBI Taxonomy" id="39325"/>
    <lineage>
        <taxon>Eukaryota</taxon>
        <taxon>Viridiplantae</taxon>
        <taxon>Streptophyta</taxon>
        <taxon>Embryophyta</taxon>
        <taxon>Tracheophyta</taxon>
        <taxon>Spermatophyta</taxon>
        <taxon>Magnoliopsida</taxon>
        <taxon>Ranunculales</taxon>
        <taxon>Circaeasteraceae</taxon>
        <taxon>Kingdonia</taxon>
    </lineage>
</organism>
<evidence type="ECO:0000313" key="3">
    <source>
        <dbReference type="Proteomes" id="UP000541444"/>
    </source>
</evidence>
<evidence type="ECO:0000256" key="1">
    <source>
        <dbReference type="SAM" id="MobiDB-lite"/>
    </source>
</evidence>
<gene>
    <name evidence="2" type="ORF">GIB67_041313</name>
</gene>
<name>A0A7J7NJI2_9MAGN</name>
<reference evidence="2 3" key="1">
    <citation type="journal article" date="2020" name="IScience">
        <title>Genome Sequencing of the Endangered Kingdonia uniflora (Circaeasteraceae, Ranunculales) Reveals Potential Mechanisms of Evolutionary Specialization.</title>
        <authorList>
            <person name="Sun Y."/>
            <person name="Deng T."/>
            <person name="Zhang A."/>
            <person name="Moore M.J."/>
            <person name="Landis J.B."/>
            <person name="Lin N."/>
            <person name="Zhang H."/>
            <person name="Zhang X."/>
            <person name="Huang J."/>
            <person name="Zhang X."/>
            <person name="Sun H."/>
            <person name="Wang H."/>
        </authorList>
    </citation>
    <scope>NUCLEOTIDE SEQUENCE [LARGE SCALE GENOMIC DNA]</scope>
    <source>
        <strain evidence="2">TB1705</strain>
        <tissue evidence="2">Leaf</tissue>
    </source>
</reference>
<dbReference type="OrthoDB" id="1297232at2759"/>
<proteinExistence type="predicted"/>
<evidence type="ECO:0008006" key="4">
    <source>
        <dbReference type="Google" id="ProtNLM"/>
    </source>
</evidence>
<feature type="region of interest" description="Disordered" evidence="1">
    <location>
        <begin position="164"/>
        <end position="187"/>
    </location>
</feature>
<dbReference type="AlphaFoldDB" id="A0A7J7NJI2"/>
<protein>
    <recommendedName>
        <fullName evidence="4">Transposase</fullName>
    </recommendedName>
</protein>
<keyword evidence="3" id="KW-1185">Reference proteome</keyword>
<evidence type="ECO:0000313" key="2">
    <source>
        <dbReference type="EMBL" id="KAF6167058.1"/>
    </source>
</evidence>
<sequence>MASYFSLKNTRQLNNIRIVRYNWARVTRQAVKWDKEANLKLVNFSNLISSNKFGDELFIIAEHVTQVFYSKDPKDPDWNVIIEIPSKVYIEDKACLSSKKRFIGDSDIGLRNDTLILDVEMIFNYSGCVVHVVEKSKKAKEGGKIAVLNTIVRCMAHHNPFDNLQSSGDDSNTADTGNNSSSNGFSKKKRGLARDAWKMYKYHLNITLIIGNNQVDVKASLTHKFVPREDWVKFVDYCNSEKFLAKERGVIDEKIGRVEVYIPAHTKKDKTIQYPDVIAELQNTMQKDPKSIRTGPNDAIAQKFGKERKGKTRGMGAGMNISLVEKVGHILSENEKLQSNNNELKFATEKLRKDLDILTKYVGNISEKHQHIDKKCRLVGCPWRIVAHGVIVSVDPTDMCHPVALGEDFYKVTIHDFVDGNVLLFRPNSNIKRLLDVGIESFVA</sequence>
<dbReference type="EMBL" id="JACGCM010000766">
    <property type="protein sequence ID" value="KAF6167058.1"/>
    <property type="molecule type" value="Genomic_DNA"/>
</dbReference>
<comment type="caution">
    <text evidence="2">The sequence shown here is derived from an EMBL/GenBank/DDBJ whole genome shotgun (WGS) entry which is preliminary data.</text>
</comment>
<feature type="compositionally biased region" description="Polar residues" evidence="1">
    <location>
        <begin position="164"/>
        <end position="176"/>
    </location>
</feature>